<keyword evidence="2 5" id="KW-0812">Transmembrane</keyword>
<feature type="transmembrane region" description="Helical" evidence="5">
    <location>
        <begin position="700"/>
        <end position="718"/>
    </location>
</feature>
<evidence type="ECO:0000256" key="3">
    <source>
        <dbReference type="ARBA" id="ARBA00022989"/>
    </source>
</evidence>
<keyword evidence="4 5" id="KW-0472">Membrane</keyword>
<evidence type="ECO:0000313" key="7">
    <source>
        <dbReference type="EMBL" id="MXY95439.1"/>
    </source>
</evidence>
<feature type="transmembrane region" description="Helical" evidence="5">
    <location>
        <begin position="309"/>
        <end position="326"/>
    </location>
</feature>
<feature type="domain" description="O-antigen ligase-related" evidence="6">
    <location>
        <begin position="534"/>
        <end position="681"/>
    </location>
</feature>
<organism evidence="7">
    <name type="scientific">Caldilineaceae bacterium SB0664_bin_27</name>
    <dbReference type="NCBI Taxonomy" id="2605260"/>
    <lineage>
        <taxon>Bacteria</taxon>
        <taxon>Bacillati</taxon>
        <taxon>Chloroflexota</taxon>
        <taxon>Caldilineae</taxon>
        <taxon>Caldilineales</taxon>
        <taxon>Caldilineaceae</taxon>
    </lineage>
</organism>
<reference evidence="7" key="1">
    <citation type="submission" date="2019-09" db="EMBL/GenBank/DDBJ databases">
        <title>Characterisation of the sponge microbiome using genome-centric metagenomics.</title>
        <authorList>
            <person name="Engelberts J.P."/>
            <person name="Robbins S.J."/>
            <person name="De Goeij J.M."/>
            <person name="Aranda M."/>
            <person name="Bell S.C."/>
            <person name="Webster N.S."/>
        </authorList>
    </citation>
    <scope>NUCLEOTIDE SEQUENCE</scope>
    <source>
        <strain evidence="7">SB0664_bin_27</strain>
    </source>
</reference>
<keyword evidence="3 5" id="KW-1133">Transmembrane helix</keyword>
<dbReference type="Pfam" id="PF04932">
    <property type="entry name" value="Wzy_C"/>
    <property type="match status" value="1"/>
</dbReference>
<feature type="transmembrane region" description="Helical" evidence="5">
    <location>
        <begin position="669"/>
        <end position="688"/>
    </location>
</feature>
<comment type="caution">
    <text evidence="7">The sequence shown here is derived from an EMBL/GenBank/DDBJ whole genome shotgun (WGS) entry which is preliminary data.</text>
</comment>
<proteinExistence type="predicted"/>
<dbReference type="EMBL" id="VXRG01000152">
    <property type="protein sequence ID" value="MXY95439.1"/>
    <property type="molecule type" value="Genomic_DNA"/>
</dbReference>
<evidence type="ECO:0000256" key="5">
    <source>
        <dbReference type="SAM" id="Phobius"/>
    </source>
</evidence>
<feature type="transmembrane region" description="Helical" evidence="5">
    <location>
        <begin position="338"/>
        <end position="360"/>
    </location>
</feature>
<feature type="transmembrane region" description="Helical" evidence="5">
    <location>
        <begin position="199"/>
        <end position="220"/>
    </location>
</feature>
<dbReference type="AlphaFoldDB" id="A0A6B0YZN1"/>
<feature type="transmembrane region" description="Helical" evidence="5">
    <location>
        <begin position="401"/>
        <end position="417"/>
    </location>
</feature>
<protein>
    <recommendedName>
        <fullName evidence="6">O-antigen ligase-related domain-containing protein</fullName>
    </recommendedName>
</protein>
<dbReference type="InterPro" id="IPR051533">
    <property type="entry name" value="WaaL-like"/>
</dbReference>
<feature type="transmembrane region" description="Helical" evidence="5">
    <location>
        <begin position="372"/>
        <end position="389"/>
    </location>
</feature>
<evidence type="ECO:0000256" key="2">
    <source>
        <dbReference type="ARBA" id="ARBA00022692"/>
    </source>
</evidence>
<evidence type="ECO:0000256" key="4">
    <source>
        <dbReference type="ARBA" id="ARBA00023136"/>
    </source>
</evidence>
<feature type="transmembrane region" description="Helical" evidence="5">
    <location>
        <begin position="578"/>
        <end position="597"/>
    </location>
</feature>
<evidence type="ECO:0000256" key="1">
    <source>
        <dbReference type="ARBA" id="ARBA00004141"/>
    </source>
</evidence>
<dbReference type="PANTHER" id="PTHR37422">
    <property type="entry name" value="TEICHURONIC ACID BIOSYNTHESIS PROTEIN TUAE"/>
    <property type="match status" value="1"/>
</dbReference>
<accession>A0A6B0YZN1</accession>
<sequence length="758" mass="81786">MPARLPKSPSHIFILALLFLFGAAGWVVTSGGKTESPAAAAAVDRLHSGTVASMDSPVFEYKPGWQVSVEGADTTEPAQPWMEPSGRMAFSYSGRDLALQLALGDYWGYIFVSVDGRPANRLPVIRGNHDSLGRPSGYRPLFAPEKDTAAGPVPEWVVVHRATTDGPHEVEVEVWRGWGQTVLRGAAVDSIPSGPRPQWPAILLALTGGWLAITALVMFLGTASAARLWAGGPSTSADHRVPENWDSDSVQKWARHISTLVHLFPWNIAVGLAAAGVAITGTGASSQNWLFVDAGLILLGFIGVRRPVLWTGALLFGLPFYLYPLPILPGLSLNLIEIGVYGGMALVLVRFIVLHGLLRISERKPFALDTRHRLFFVLVSLALVATFAAEQQSVALREWRTLFLSAGLFALLLHGTLSNTADGKTDRTFLVLCWLAGGAFVACAGLWQYVTEQNIIQAEGVNRVRAFYGSPNNLGLYLERSAAMGLALAFFEGWSARGERSGERLPRRERFSLLESWRRAPFAAQSALLLTIPQLAALLLTFSKGAIFLGLPALLLALAIAGRRLLAAPGFALRQRYVWGLAAVAAAMVLGLIPFLGTERFRSLLDFSPEGTAGIRLSLWRSSVQMALDHLWLGVGPDNFLYSYRSGYILPSAWRDPSLNHPHNVVLDWWTRLGLPGLALAAAWLALGVRSLWKAATTDAIAVGALGAAAAALGHGLIDASYALPDLLIVWVFLLHLFPPAGAEKSVDSPGNRPADSR</sequence>
<evidence type="ECO:0000259" key="6">
    <source>
        <dbReference type="Pfam" id="PF04932"/>
    </source>
</evidence>
<feature type="transmembrane region" description="Helical" evidence="5">
    <location>
        <begin position="286"/>
        <end position="304"/>
    </location>
</feature>
<feature type="transmembrane region" description="Helical" evidence="5">
    <location>
        <begin position="546"/>
        <end position="566"/>
    </location>
</feature>
<feature type="transmembrane region" description="Helical" evidence="5">
    <location>
        <begin position="429"/>
        <end position="450"/>
    </location>
</feature>
<comment type="subcellular location">
    <subcellularLocation>
        <location evidence="1">Membrane</location>
        <topology evidence="1">Multi-pass membrane protein</topology>
    </subcellularLocation>
</comment>
<dbReference type="PANTHER" id="PTHR37422:SF23">
    <property type="entry name" value="TEICHURONIC ACID BIOSYNTHESIS PROTEIN TUAE"/>
    <property type="match status" value="1"/>
</dbReference>
<dbReference type="GO" id="GO:0016020">
    <property type="term" value="C:membrane"/>
    <property type="evidence" value="ECO:0007669"/>
    <property type="project" value="UniProtKB-SubCell"/>
</dbReference>
<gene>
    <name evidence="7" type="ORF">F4Y42_18510</name>
</gene>
<dbReference type="InterPro" id="IPR007016">
    <property type="entry name" value="O-antigen_ligase-rel_domated"/>
</dbReference>
<feature type="transmembrane region" description="Helical" evidence="5">
    <location>
        <begin position="260"/>
        <end position="280"/>
    </location>
</feature>
<name>A0A6B0YZN1_9CHLR</name>